<dbReference type="Proteomes" id="UP001363035">
    <property type="component" value="Unassembled WGS sequence"/>
</dbReference>
<evidence type="ECO:0000256" key="2">
    <source>
        <dbReference type="ARBA" id="ARBA00022741"/>
    </source>
</evidence>
<reference evidence="5 6" key="1">
    <citation type="submission" date="2024-01" db="EMBL/GenBank/DDBJ databases">
        <title>Sphingobacterium tenebrionis sp. nov., a novel endophyte isolated from tenebrio molitor intestines.</title>
        <authorList>
            <person name="Zhang C."/>
        </authorList>
    </citation>
    <scope>NUCLEOTIDE SEQUENCE [LARGE SCALE GENOMIC DNA]</scope>
    <source>
        <strain evidence="5 6">PU5-4</strain>
    </source>
</reference>
<dbReference type="InterPro" id="IPR003593">
    <property type="entry name" value="AAA+_ATPase"/>
</dbReference>
<evidence type="ECO:0000313" key="5">
    <source>
        <dbReference type="EMBL" id="MEI5984545.1"/>
    </source>
</evidence>
<dbReference type="Pfam" id="PF00005">
    <property type="entry name" value="ABC_tran"/>
    <property type="match status" value="1"/>
</dbReference>
<keyword evidence="3 5" id="KW-0067">ATP-binding</keyword>
<dbReference type="InterPro" id="IPR027417">
    <property type="entry name" value="P-loop_NTPase"/>
</dbReference>
<comment type="caution">
    <text evidence="5">The sequence shown here is derived from an EMBL/GenBank/DDBJ whole genome shotgun (WGS) entry which is preliminary data.</text>
</comment>
<accession>A0ABU8I548</accession>
<dbReference type="SUPFAM" id="SSF52540">
    <property type="entry name" value="P-loop containing nucleoside triphosphate hydrolases"/>
    <property type="match status" value="1"/>
</dbReference>
<keyword evidence="6" id="KW-1185">Reference proteome</keyword>
<dbReference type="PANTHER" id="PTHR42939">
    <property type="entry name" value="ABC TRANSPORTER ATP-BINDING PROTEIN ALBC-RELATED"/>
    <property type="match status" value="1"/>
</dbReference>
<protein>
    <submittedName>
        <fullName evidence="5">ABC transporter ATP-binding protein</fullName>
    </submittedName>
</protein>
<dbReference type="PANTHER" id="PTHR42939:SF1">
    <property type="entry name" value="ABC TRANSPORTER ATP-BINDING PROTEIN ALBC-RELATED"/>
    <property type="match status" value="1"/>
</dbReference>
<dbReference type="PROSITE" id="PS50893">
    <property type="entry name" value="ABC_TRANSPORTER_2"/>
    <property type="match status" value="1"/>
</dbReference>
<dbReference type="InterPro" id="IPR003439">
    <property type="entry name" value="ABC_transporter-like_ATP-bd"/>
</dbReference>
<dbReference type="GO" id="GO:0005524">
    <property type="term" value="F:ATP binding"/>
    <property type="evidence" value="ECO:0007669"/>
    <property type="project" value="UniProtKB-KW"/>
</dbReference>
<keyword evidence="2" id="KW-0547">Nucleotide-binding</keyword>
<evidence type="ECO:0000259" key="4">
    <source>
        <dbReference type="PROSITE" id="PS50893"/>
    </source>
</evidence>
<gene>
    <name evidence="5" type="ORF">VJ786_06505</name>
</gene>
<organism evidence="5 6">
    <name type="scientific">Sphingobacterium tenebrionis</name>
    <dbReference type="NCBI Taxonomy" id="3111775"/>
    <lineage>
        <taxon>Bacteria</taxon>
        <taxon>Pseudomonadati</taxon>
        <taxon>Bacteroidota</taxon>
        <taxon>Sphingobacteriia</taxon>
        <taxon>Sphingobacteriales</taxon>
        <taxon>Sphingobacteriaceae</taxon>
        <taxon>Sphingobacterium</taxon>
    </lineage>
</organism>
<sequence length="272" mass="30760">MLTVNSVSYGYTKKRKIIKNISLNLQPGTIYGLLGLNGEGKTTLIKLMEGLLLPKEGDIKFRGINSKERSGKYFDQVFYLGDTTNLPYLYVHDFGRMYGNFYSNFNYTEFENYLQEFQIDPNSHLSSLSLGQGKKVHLAFGLACNTAVLLMDEPTNGLDIPSKTIFRRLLANSLTPEKTVVIASHQIRDIDQLLDHLLILHHGELILDKSLSDINDQYAITSEITPGDEIIFQTEEVIGNKYLIVNRTEATSNMDIEFLFNAFINTSKTTVK</sequence>
<evidence type="ECO:0000256" key="3">
    <source>
        <dbReference type="ARBA" id="ARBA00022840"/>
    </source>
</evidence>
<dbReference type="EMBL" id="JAYLLN010000011">
    <property type="protein sequence ID" value="MEI5984545.1"/>
    <property type="molecule type" value="Genomic_DNA"/>
</dbReference>
<feature type="domain" description="ABC transporter" evidence="4">
    <location>
        <begin position="2"/>
        <end position="227"/>
    </location>
</feature>
<name>A0ABU8I548_9SPHI</name>
<proteinExistence type="predicted"/>
<evidence type="ECO:0000256" key="1">
    <source>
        <dbReference type="ARBA" id="ARBA00022448"/>
    </source>
</evidence>
<dbReference type="InterPro" id="IPR051782">
    <property type="entry name" value="ABC_Transporter_VariousFunc"/>
</dbReference>
<dbReference type="SMART" id="SM00382">
    <property type="entry name" value="AAA"/>
    <property type="match status" value="1"/>
</dbReference>
<evidence type="ECO:0000313" key="6">
    <source>
        <dbReference type="Proteomes" id="UP001363035"/>
    </source>
</evidence>
<keyword evidence="1" id="KW-0813">Transport</keyword>
<dbReference type="RefSeq" id="WP_099365911.1">
    <property type="nucleotide sequence ID" value="NZ_JAYLLN010000011.1"/>
</dbReference>
<dbReference type="Gene3D" id="3.40.50.300">
    <property type="entry name" value="P-loop containing nucleotide triphosphate hydrolases"/>
    <property type="match status" value="1"/>
</dbReference>